<feature type="compositionally biased region" description="Low complexity" evidence="1">
    <location>
        <begin position="116"/>
        <end position="130"/>
    </location>
</feature>
<feature type="compositionally biased region" description="Low complexity" evidence="1">
    <location>
        <begin position="312"/>
        <end position="325"/>
    </location>
</feature>
<name>A0ABT1W5Y6_9PROT</name>
<evidence type="ECO:0008006" key="4">
    <source>
        <dbReference type="Google" id="ProtNLM"/>
    </source>
</evidence>
<dbReference type="RefSeq" id="WP_422863630.1">
    <property type="nucleotide sequence ID" value="NZ_JAMSKV010000004.1"/>
</dbReference>
<feature type="compositionally biased region" description="Low complexity" evidence="1">
    <location>
        <begin position="286"/>
        <end position="303"/>
    </location>
</feature>
<dbReference type="Pfam" id="PF07538">
    <property type="entry name" value="ChW"/>
    <property type="match status" value="1"/>
</dbReference>
<accession>A0ABT1W5Y6</accession>
<feature type="region of interest" description="Disordered" evidence="1">
    <location>
        <begin position="280"/>
        <end position="350"/>
    </location>
</feature>
<keyword evidence="3" id="KW-1185">Reference proteome</keyword>
<protein>
    <recommendedName>
        <fullName evidence="4">Hydrophobic W protein</fullName>
    </recommendedName>
</protein>
<reference evidence="2 3" key="1">
    <citation type="submission" date="2022-06" db="EMBL/GenBank/DDBJ databases">
        <title>Endosaccharibacter gen. nov., sp. nov., endophytic bacteria isolated from sugarcane.</title>
        <authorList>
            <person name="Pitiwittayakul N."/>
            <person name="Yukphan P."/>
            <person name="Charoenyingcharoen P."/>
            <person name="Tanasupawat S."/>
        </authorList>
    </citation>
    <scope>NUCLEOTIDE SEQUENCE [LARGE SCALE GENOMIC DNA]</scope>
    <source>
        <strain evidence="2 3">KSS8</strain>
    </source>
</reference>
<organism evidence="2 3">
    <name type="scientific">Endosaccharibacter trunci</name>
    <dbReference type="NCBI Taxonomy" id="2812733"/>
    <lineage>
        <taxon>Bacteria</taxon>
        <taxon>Pseudomonadati</taxon>
        <taxon>Pseudomonadota</taxon>
        <taxon>Alphaproteobacteria</taxon>
        <taxon>Acetobacterales</taxon>
        <taxon>Acetobacteraceae</taxon>
        <taxon>Endosaccharibacter</taxon>
    </lineage>
</organism>
<dbReference type="EMBL" id="JAMSKV010000004">
    <property type="protein sequence ID" value="MCQ8278168.1"/>
    <property type="molecule type" value="Genomic_DNA"/>
</dbReference>
<evidence type="ECO:0000256" key="1">
    <source>
        <dbReference type="SAM" id="MobiDB-lite"/>
    </source>
</evidence>
<dbReference type="Proteomes" id="UP001524587">
    <property type="component" value="Unassembled WGS sequence"/>
</dbReference>
<evidence type="ECO:0000313" key="3">
    <source>
        <dbReference type="Proteomes" id="UP001524587"/>
    </source>
</evidence>
<dbReference type="InterPro" id="IPR006637">
    <property type="entry name" value="ChW"/>
</dbReference>
<comment type="caution">
    <text evidence="2">The sequence shown here is derived from an EMBL/GenBank/DDBJ whole genome shotgun (WGS) entry which is preliminary data.</text>
</comment>
<gene>
    <name evidence="2" type="ORF">NFI95_06870</name>
</gene>
<feature type="region of interest" description="Disordered" evidence="1">
    <location>
        <begin position="116"/>
        <end position="148"/>
    </location>
</feature>
<sequence>MSQTSPTPNQRLVTELKVSAHLMLLDPGVFCIFHAPGTPLPDPATRLPGVRVSRPPSVSAEAVQISTFSPDGWLGGESGAALVRVAGGQAQVLVSIYQSANSTQEAPKLQVLRLSEQPAPSQPVVPQAAETPNAPASKPEPASDDKPEVAAHVQRAGDLLTRIGEWMGTRGSQNWIEGFAIQPASRVDPADIEYQAVLGKGWLSPWAEGGKYCGSRGMALPILGLRVRLKGEAAEKYAVRIHATFIDGSEIGPVDGTQTAETESLAPLEAFKIELVPLEDEQTSQPKAAAAPAPAPAKAAKPGRPAKPTRPAPVAAAPARAASRPTQAGPQRAAKPSTRPQKPVKGSRSR</sequence>
<proteinExistence type="predicted"/>
<evidence type="ECO:0000313" key="2">
    <source>
        <dbReference type="EMBL" id="MCQ8278168.1"/>
    </source>
</evidence>